<gene>
    <name evidence="1" type="ORF">HNQ39_000267</name>
</gene>
<sequence>MRTLPTALGIAASVMLWKTWEHHITQERSGTLTMLPPYSGRFPDSWALAISDQGGIAGIAFKPDRSDNIPIYWENPSAPPRSLPHPQGADTARLRALSHDGRFLVGQSERFRDTGTHATLWHPQGVTVLPSLTGARFSVATGVNTAGVAVGYVDFGDEEPRASYRYRGYRAVLWKDGLVEFLDEEERGIAAAINDSGLIAGYSTGQPVVWQKARKYLLKGGPGQAKALSLAGVIGGVLAGKPTIWSQLRATPKLLATPERVPGEVRAVNDRGQAVGVVFDPKAKAPRGAYWEDGTFRDPNTLIPAGSNFRELFPQELNSRGQLVGVGYTNRDELRGFIYTP</sequence>
<organism evidence="1 2">
    <name type="scientific">Armatimonas rosea</name>
    <dbReference type="NCBI Taxonomy" id="685828"/>
    <lineage>
        <taxon>Bacteria</taxon>
        <taxon>Bacillati</taxon>
        <taxon>Armatimonadota</taxon>
        <taxon>Armatimonadia</taxon>
        <taxon>Armatimonadales</taxon>
        <taxon>Armatimonadaceae</taxon>
        <taxon>Armatimonas</taxon>
    </lineage>
</organism>
<reference evidence="1 2" key="1">
    <citation type="submission" date="2020-08" db="EMBL/GenBank/DDBJ databases">
        <title>Genomic Encyclopedia of Type Strains, Phase IV (KMG-IV): sequencing the most valuable type-strain genomes for metagenomic binning, comparative biology and taxonomic classification.</title>
        <authorList>
            <person name="Goeker M."/>
        </authorList>
    </citation>
    <scope>NUCLEOTIDE SEQUENCE [LARGE SCALE GENOMIC DNA]</scope>
    <source>
        <strain evidence="1 2">DSM 23562</strain>
    </source>
</reference>
<comment type="caution">
    <text evidence="1">The sequence shown here is derived from an EMBL/GenBank/DDBJ whole genome shotgun (WGS) entry which is preliminary data.</text>
</comment>
<keyword evidence="2" id="KW-1185">Reference proteome</keyword>
<evidence type="ECO:0000313" key="1">
    <source>
        <dbReference type="EMBL" id="MBB6048505.1"/>
    </source>
</evidence>
<dbReference type="RefSeq" id="WP_184192140.1">
    <property type="nucleotide sequence ID" value="NZ_JACHGW010000001.1"/>
</dbReference>
<dbReference type="AlphaFoldDB" id="A0A7W9SLH3"/>
<evidence type="ECO:0000313" key="2">
    <source>
        <dbReference type="Proteomes" id="UP000520814"/>
    </source>
</evidence>
<dbReference type="EMBL" id="JACHGW010000001">
    <property type="protein sequence ID" value="MBB6048505.1"/>
    <property type="molecule type" value="Genomic_DNA"/>
</dbReference>
<proteinExistence type="predicted"/>
<protein>
    <submittedName>
        <fullName evidence="1">Putative membrane protein</fullName>
    </submittedName>
</protein>
<name>A0A7W9SLH3_ARMRO</name>
<dbReference type="Proteomes" id="UP000520814">
    <property type="component" value="Unassembled WGS sequence"/>
</dbReference>
<accession>A0A7W9SLH3</accession>